<dbReference type="EMBL" id="JAQQAL010000022">
    <property type="protein sequence ID" value="MDC7227187.1"/>
    <property type="molecule type" value="Genomic_DNA"/>
</dbReference>
<dbReference type="SUPFAM" id="SSF53927">
    <property type="entry name" value="Cytidine deaminase-like"/>
    <property type="match status" value="1"/>
</dbReference>
<dbReference type="GO" id="GO:0005829">
    <property type="term" value="C:cytosol"/>
    <property type="evidence" value="ECO:0007669"/>
    <property type="project" value="TreeGrafter"/>
</dbReference>
<dbReference type="PANTHER" id="PTHR11692:SF0">
    <property type="entry name" value="BIFUNCTIONAL PURINE BIOSYNTHESIS PROTEIN ATIC"/>
    <property type="match status" value="1"/>
</dbReference>
<gene>
    <name evidence="1" type="ORF">PQJ61_10540</name>
</gene>
<dbReference type="GO" id="GO:0004643">
    <property type="term" value="F:phosphoribosylaminoimidazolecarboxamide formyltransferase activity"/>
    <property type="evidence" value="ECO:0007669"/>
    <property type="project" value="InterPro"/>
</dbReference>
<name>A0AAJ1IFR1_9SPIO</name>
<dbReference type="GO" id="GO:0003937">
    <property type="term" value="F:IMP cyclohydrolase activity"/>
    <property type="evidence" value="ECO:0007669"/>
    <property type="project" value="InterPro"/>
</dbReference>
<dbReference type="InterPro" id="IPR016193">
    <property type="entry name" value="Cytidine_deaminase-like"/>
</dbReference>
<accession>A0AAJ1IFR1</accession>
<dbReference type="InterPro" id="IPR024051">
    <property type="entry name" value="AICAR_Tfase_dup_dom_sf"/>
</dbReference>
<dbReference type="AlphaFoldDB" id="A0AAJ1IFR1"/>
<dbReference type="Pfam" id="PF01808">
    <property type="entry name" value="AICARFT_IMPCHas"/>
    <property type="match status" value="1"/>
</dbReference>
<organism evidence="1 2">
    <name type="scientific">Candidatus Thalassospirochaeta sargassi</name>
    <dbReference type="NCBI Taxonomy" id="3119039"/>
    <lineage>
        <taxon>Bacteria</taxon>
        <taxon>Pseudomonadati</taxon>
        <taxon>Spirochaetota</taxon>
        <taxon>Spirochaetia</taxon>
        <taxon>Spirochaetales</taxon>
        <taxon>Spirochaetaceae</taxon>
        <taxon>Candidatus Thalassospirochaeta</taxon>
    </lineage>
</organism>
<dbReference type="InterPro" id="IPR002695">
    <property type="entry name" value="PurH-like"/>
</dbReference>
<proteinExistence type="predicted"/>
<protein>
    <submittedName>
        <fullName evidence="1">IMP cyclohydrolase</fullName>
    </submittedName>
</protein>
<dbReference type="Proteomes" id="UP001221217">
    <property type="component" value="Unassembled WGS sequence"/>
</dbReference>
<comment type="caution">
    <text evidence="1">The sequence shown here is derived from an EMBL/GenBank/DDBJ whole genome shotgun (WGS) entry which is preliminary data.</text>
</comment>
<evidence type="ECO:0000313" key="1">
    <source>
        <dbReference type="EMBL" id="MDC7227187.1"/>
    </source>
</evidence>
<dbReference type="SMART" id="SM00798">
    <property type="entry name" value="AICARFT_IMPCHas"/>
    <property type="match status" value="1"/>
</dbReference>
<reference evidence="1 2" key="1">
    <citation type="submission" date="2022-12" db="EMBL/GenBank/DDBJ databases">
        <title>Metagenome assembled genome from gulf of manar.</title>
        <authorList>
            <person name="Kohli P."/>
            <person name="Pk S."/>
            <person name="Venkata Ramana C."/>
            <person name="Sasikala C."/>
        </authorList>
    </citation>
    <scope>NUCLEOTIDE SEQUENCE [LARGE SCALE GENOMIC DNA]</scope>
    <source>
        <strain evidence="1">JB008</strain>
    </source>
</reference>
<dbReference type="GO" id="GO:0006189">
    <property type="term" value="P:'de novo' IMP biosynthetic process"/>
    <property type="evidence" value="ECO:0007669"/>
    <property type="project" value="TreeGrafter"/>
</dbReference>
<dbReference type="PANTHER" id="PTHR11692">
    <property type="entry name" value="BIFUNCTIONAL PURINE BIOSYNTHESIS PROTEIN PURH"/>
    <property type="match status" value="1"/>
</dbReference>
<evidence type="ECO:0000313" key="2">
    <source>
        <dbReference type="Proteomes" id="UP001221217"/>
    </source>
</evidence>
<sequence length="417" mass="45999">MSDKKLSSMYSRIIEDLFPANMEITFHDNGNNRQTLFYEKALWTIDGESKGLRYGENPDQEAALYKLVNGNLTLGEVSTILPGQYLASDVELVQSGKHPGKTNITDIDNSLNILRYFSDEPVTVIVKHNNPCGVARGTTLAESYIKALMADRIAAFGGAIAVNKPLDKETAELIIESYSEVVAAPEFEAGVIDILSKKKNLRVMKVGNISRLHDFVGRQFVDFKSLIDGGLVAQWSFVPKASEKSFLPAVTEYKGKEYRVNRQPTAAEMNDMIFGWLIESGITSNSVIYVKDGVTVGIGTGEQDRVGVAEIARDKAYRKFADKICYEEYKTPLSLMKDPDVLKDIDKRTAAAKGGIKDSVMVSDAFFPFRDGIEVGLNEGVTAVIQPGGSLRDFESIEACNEKNAAMIFTGQRSFKH</sequence>
<dbReference type="Gene3D" id="3.40.140.20">
    <property type="match status" value="2"/>
</dbReference>